<dbReference type="Pfam" id="PF07291">
    <property type="entry name" value="MauE"/>
    <property type="match status" value="1"/>
</dbReference>
<organism evidence="7 8">
    <name type="scientific">Allonocardiopsis opalescens</name>
    <dbReference type="NCBI Taxonomy" id="1144618"/>
    <lineage>
        <taxon>Bacteria</taxon>
        <taxon>Bacillati</taxon>
        <taxon>Actinomycetota</taxon>
        <taxon>Actinomycetes</taxon>
        <taxon>Streptosporangiales</taxon>
        <taxon>Allonocardiopsis</taxon>
    </lineage>
</organism>
<keyword evidence="8" id="KW-1185">Reference proteome</keyword>
<comment type="caution">
    <text evidence="7">The sequence shown here is derived from an EMBL/GenBank/DDBJ whole genome shotgun (WGS) entry which is preliminary data.</text>
</comment>
<keyword evidence="3 5" id="KW-1133">Transmembrane helix</keyword>
<feature type="transmembrane region" description="Helical" evidence="5">
    <location>
        <begin position="75"/>
        <end position="95"/>
    </location>
</feature>
<name>A0A2T0Q2P7_9ACTN</name>
<dbReference type="InterPro" id="IPR009908">
    <property type="entry name" value="Methylamine_util_MauE"/>
</dbReference>
<accession>A0A2T0Q2P7</accession>
<protein>
    <recommendedName>
        <fullName evidence="6">Methylamine utilisation protein MauE domain-containing protein</fullName>
    </recommendedName>
</protein>
<reference evidence="7 8" key="1">
    <citation type="submission" date="2018-03" db="EMBL/GenBank/DDBJ databases">
        <title>Genomic Encyclopedia of Archaeal and Bacterial Type Strains, Phase II (KMG-II): from individual species to whole genera.</title>
        <authorList>
            <person name="Goeker M."/>
        </authorList>
    </citation>
    <scope>NUCLEOTIDE SEQUENCE [LARGE SCALE GENOMIC DNA]</scope>
    <source>
        <strain evidence="7 8">DSM 45601</strain>
    </source>
</reference>
<keyword evidence="2 5" id="KW-0812">Transmembrane</keyword>
<evidence type="ECO:0000256" key="1">
    <source>
        <dbReference type="ARBA" id="ARBA00004141"/>
    </source>
</evidence>
<evidence type="ECO:0000313" key="7">
    <source>
        <dbReference type="EMBL" id="PRX98065.1"/>
    </source>
</evidence>
<dbReference type="Proteomes" id="UP000237846">
    <property type="component" value="Unassembled WGS sequence"/>
</dbReference>
<dbReference type="GO" id="GO:0016020">
    <property type="term" value="C:membrane"/>
    <property type="evidence" value="ECO:0007669"/>
    <property type="project" value="UniProtKB-SubCell"/>
</dbReference>
<gene>
    <name evidence="7" type="ORF">CLV72_105418</name>
</gene>
<feature type="transmembrane region" description="Helical" evidence="5">
    <location>
        <begin position="116"/>
        <end position="133"/>
    </location>
</feature>
<keyword evidence="4 5" id="KW-0472">Membrane</keyword>
<comment type="subcellular location">
    <subcellularLocation>
        <location evidence="1">Membrane</location>
        <topology evidence="1">Multi-pass membrane protein</topology>
    </subcellularLocation>
</comment>
<feature type="transmembrane region" description="Helical" evidence="5">
    <location>
        <begin position="47"/>
        <end position="69"/>
    </location>
</feature>
<feature type="transmembrane region" description="Helical" evidence="5">
    <location>
        <begin position="6"/>
        <end position="26"/>
    </location>
</feature>
<dbReference type="GO" id="GO:0030416">
    <property type="term" value="P:methylamine metabolic process"/>
    <property type="evidence" value="ECO:0007669"/>
    <property type="project" value="InterPro"/>
</dbReference>
<feature type="domain" description="Methylamine utilisation protein MauE" evidence="6">
    <location>
        <begin position="1"/>
        <end position="133"/>
    </location>
</feature>
<evidence type="ECO:0000256" key="3">
    <source>
        <dbReference type="ARBA" id="ARBA00022989"/>
    </source>
</evidence>
<evidence type="ECO:0000259" key="6">
    <source>
        <dbReference type="Pfam" id="PF07291"/>
    </source>
</evidence>
<proteinExistence type="predicted"/>
<dbReference type="AlphaFoldDB" id="A0A2T0Q2P7"/>
<feature type="transmembrane region" description="Helical" evidence="5">
    <location>
        <begin position="153"/>
        <end position="174"/>
    </location>
</feature>
<evidence type="ECO:0000313" key="8">
    <source>
        <dbReference type="Proteomes" id="UP000237846"/>
    </source>
</evidence>
<evidence type="ECO:0000256" key="5">
    <source>
        <dbReference type="SAM" id="Phobius"/>
    </source>
</evidence>
<evidence type="ECO:0000256" key="4">
    <source>
        <dbReference type="ARBA" id="ARBA00023136"/>
    </source>
</evidence>
<sequence length="181" mass="17869">MAILSTLAGIATATVLLTAGFAKLWGLRAFAATIRTFLPMVLRDGPAPRAIAAGVTLAEVALGGWLLLVPASVPAALACAAFCTGLLVTAVVGAVRDRGAPCNCFGGLGQERFGPWGVVQAALLLAGAVLAAWRPGGAVDPLVLGGPLNTVLLVGAIAAVGTAVAQAAATLGPARREGALR</sequence>
<dbReference type="RefSeq" id="WP_146159492.1">
    <property type="nucleotide sequence ID" value="NZ_PVZC01000005.1"/>
</dbReference>
<dbReference type="EMBL" id="PVZC01000005">
    <property type="protein sequence ID" value="PRX98065.1"/>
    <property type="molecule type" value="Genomic_DNA"/>
</dbReference>
<evidence type="ECO:0000256" key="2">
    <source>
        <dbReference type="ARBA" id="ARBA00022692"/>
    </source>
</evidence>